<dbReference type="Proteomes" id="UP000438120">
    <property type="component" value="Unassembled WGS sequence"/>
</dbReference>
<dbReference type="Gene3D" id="3.40.30.10">
    <property type="entry name" value="Glutaredoxin"/>
    <property type="match status" value="1"/>
</dbReference>
<keyword evidence="2" id="KW-1185">Reference proteome</keyword>
<accession>A0A6A8MD95</accession>
<name>A0A6A8MD95_9LACO</name>
<dbReference type="CDD" id="cd02947">
    <property type="entry name" value="TRX_family"/>
    <property type="match status" value="1"/>
</dbReference>
<reference evidence="1 2" key="1">
    <citation type="submission" date="2019-08" db="EMBL/GenBank/DDBJ databases">
        <title>In-depth cultivation of the pig gut microbiome towards novel bacterial diversity and tailored functional studies.</title>
        <authorList>
            <person name="Wylensek D."/>
            <person name="Hitch T.C.A."/>
            <person name="Clavel T."/>
        </authorList>
    </citation>
    <scope>NUCLEOTIDE SEQUENCE [LARGE SCALE GENOMIC DNA]</scope>
    <source>
        <strain evidence="1 2">Bifido-178-WT-2B</strain>
    </source>
</reference>
<dbReference type="EMBL" id="VUMX01000001">
    <property type="protein sequence ID" value="MST86109.1"/>
    <property type="molecule type" value="Genomic_DNA"/>
</dbReference>
<protein>
    <submittedName>
        <fullName evidence="1">Thiol reductase thioredoxin</fullName>
    </submittedName>
</protein>
<gene>
    <name evidence="1" type="ORF">FYJ62_00175</name>
</gene>
<organism evidence="1 2">
    <name type="scientific">Lactobacillus porci</name>
    <dbReference type="NCBI Taxonomy" id="2012477"/>
    <lineage>
        <taxon>Bacteria</taxon>
        <taxon>Bacillati</taxon>
        <taxon>Bacillota</taxon>
        <taxon>Bacilli</taxon>
        <taxon>Lactobacillales</taxon>
        <taxon>Lactobacillaceae</taxon>
        <taxon>Lactobacillus</taxon>
    </lineage>
</organism>
<comment type="caution">
    <text evidence="1">The sequence shown here is derived from an EMBL/GenBank/DDBJ whole genome shotgun (WGS) entry which is preliminary data.</text>
</comment>
<dbReference type="InterPro" id="IPR046698">
    <property type="entry name" value="PedC-like"/>
</dbReference>
<dbReference type="InterPro" id="IPR036249">
    <property type="entry name" value="Thioredoxin-like_sf"/>
</dbReference>
<dbReference type="AlphaFoldDB" id="A0A6A8MD95"/>
<sequence length="104" mass="11911">MNAKKADHLFTKKDRKDRYLYIGRPTCYYCRQYSPVLKDFSKLIKHKLYYLDVSASSKNDSYAFDVLQIPGTPTVMRINNGDVANAWVGGGKSASELYSFLKNN</sequence>
<dbReference type="Pfam" id="PF20207">
    <property type="entry name" value="DUF6568"/>
    <property type="match status" value="1"/>
</dbReference>
<evidence type="ECO:0000313" key="2">
    <source>
        <dbReference type="Proteomes" id="UP000438120"/>
    </source>
</evidence>
<evidence type="ECO:0000313" key="1">
    <source>
        <dbReference type="EMBL" id="MST86109.1"/>
    </source>
</evidence>
<proteinExistence type="predicted"/>
<dbReference type="SUPFAM" id="SSF52833">
    <property type="entry name" value="Thioredoxin-like"/>
    <property type="match status" value="1"/>
</dbReference>